<sequence length="144" mass="15639">MDVELDEGAGQLLGLPRRGLLARAQADHRIADPHCLARLELDLARQAVALVEEADHRLALRHRRRLRRPGIAGLRRFLDLDHGRRRGDGRIAGGYGVVRRGRARSGAIIVLERYRALPGSDAQPGGRGCDGDAAHDQASGVHAS</sequence>
<dbReference type="HOGENOM" id="CLU_1795262_0_0_5"/>
<name>W0A7K5_9SPHN</name>
<proteinExistence type="predicted"/>
<dbReference type="KEGG" id="ssan:NX02_06705"/>
<evidence type="ECO:0000313" key="2">
    <source>
        <dbReference type="EMBL" id="AHE53071.1"/>
    </source>
</evidence>
<feature type="region of interest" description="Disordered" evidence="1">
    <location>
        <begin position="120"/>
        <end position="144"/>
    </location>
</feature>
<dbReference type="PATRIC" id="fig|1123269.5.peg.1299"/>
<reference evidence="2 3" key="1">
    <citation type="submission" date="2013-07" db="EMBL/GenBank/DDBJ databases">
        <title>Completed genome of Sphingomonas sanxanigenens NX02.</title>
        <authorList>
            <person name="Ma T."/>
            <person name="Huang H."/>
            <person name="Wu M."/>
            <person name="Li X."/>
            <person name="Li G."/>
        </authorList>
    </citation>
    <scope>NUCLEOTIDE SEQUENCE [LARGE SCALE GENOMIC DNA]</scope>
    <source>
        <strain evidence="2 3">NX02</strain>
    </source>
</reference>
<organism evidence="2 3">
    <name type="scientific">Sphingomonas sanxanigenens DSM 19645 = NX02</name>
    <dbReference type="NCBI Taxonomy" id="1123269"/>
    <lineage>
        <taxon>Bacteria</taxon>
        <taxon>Pseudomonadati</taxon>
        <taxon>Pseudomonadota</taxon>
        <taxon>Alphaproteobacteria</taxon>
        <taxon>Sphingomonadales</taxon>
        <taxon>Sphingomonadaceae</taxon>
        <taxon>Sphingomonas</taxon>
    </lineage>
</organism>
<dbReference type="Proteomes" id="UP000018851">
    <property type="component" value="Chromosome"/>
</dbReference>
<protein>
    <submittedName>
        <fullName evidence="2">Uncharacterized protein</fullName>
    </submittedName>
</protein>
<evidence type="ECO:0000313" key="3">
    <source>
        <dbReference type="Proteomes" id="UP000018851"/>
    </source>
</evidence>
<keyword evidence="3" id="KW-1185">Reference proteome</keyword>
<dbReference type="EMBL" id="CP006644">
    <property type="protein sequence ID" value="AHE53071.1"/>
    <property type="molecule type" value="Genomic_DNA"/>
</dbReference>
<accession>W0A7K5</accession>
<dbReference type="AlphaFoldDB" id="W0A7K5"/>
<gene>
    <name evidence="2" type="ORF">NX02_06705</name>
</gene>
<evidence type="ECO:0000256" key="1">
    <source>
        <dbReference type="SAM" id="MobiDB-lite"/>
    </source>
</evidence>
<dbReference type="eggNOG" id="ENOG50313PZ">
    <property type="taxonomic scope" value="Bacteria"/>
</dbReference>